<dbReference type="InterPro" id="IPR044563">
    <property type="entry name" value="Sgt1-like"/>
</dbReference>
<feature type="domain" description="SGS" evidence="3">
    <location>
        <begin position="294"/>
        <end position="385"/>
    </location>
</feature>
<feature type="compositionally biased region" description="Polar residues" evidence="2">
    <location>
        <begin position="176"/>
        <end position="185"/>
    </location>
</feature>
<evidence type="ECO:0000259" key="3">
    <source>
        <dbReference type="PROSITE" id="PS51048"/>
    </source>
</evidence>
<dbReference type="InterPro" id="IPR019734">
    <property type="entry name" value="TPR_rpt"/>
</dbReference>
<comment type="similarity">
    <text evidence="1">Belongs to the SGT1 family.</text>
</comment>
<evidence type="ECO:0000259" key="4">
    <source>
        <dbReference type="PROSITE" id="PS51203"/>
    </source>
</evidence>
<dbReference type="InterPro" id="IPR011990">
    <property type="entry name" value="TPR-like_helical_dom_sf"/>
</dbReference>
<evidence type="ECO:0000256" key="2">
    <source>
        <dbReference type="SAM" id="MobiDB-lite"/>
    </source>
</evidence>
<comment type="caution">
    <text evidence="5">The sequence shown here is derived from an EMBL/GenBank/DDBJ whole genome shotgun (WGS) entry which is preliminary data.</text>
</comment>
<evidence type="ECO:0000313" key="6">
    <source>
        <dbReference type="Proteomes" id="UP000283530"/>
    </source>
</evidence>
<dbReference type="OrthoDB" id="1898560at2759"/>
<dbReference type="Pfam" id="PF05002">
    <property type="entry name" value="SGS"/>
    <property type="match status" value="1"/>
</dbReference>
<organism evidence="5 6">
    <name type="scientific">Cinnamomum micranthum f. kanehirae</name>
    <dbReference type="NCBI Taxonomy" id="337451"/>
    <lineage>
        <taxon>Eukaryota</taxon>
        <taxon>Viridiplantae</taxon>
        <taxon>Streptophyta</taxon>
        <taxon>Embryophyta</taxon>
        <taxon>Tracheophyta</taxon>
        <taxon>Spermatophyta</taxon>
        <taxon>Magnoliopsida</taxon>
        <taxon>Magnoliidae</taxon>
        <taxon>Laurales</taxon>
        <taxon>Lauraceae</taxon>
        <taxon>Cinnamomum</taxon>
    </lineage>
</organism>
<evidence type="ECO:0000256" key="1">
    <source>
        <dbReference type="ARBA" id="ARBA00008509"/>
    </source>
</evidence>
<feature type="region of interest" description="Disordered" evidence="2">
    <location>
        <begin position="148"/>
        <end position="193"/>
    </location>
</feature>
<name>A0A3S4NVI9_9MAGN</name>
<keyword evidence="6" id="KW-1185">Reference proteome</keyword>
<accession>A0A3S4NVI9</accession>
<dbReference type="Gene3D" id="2.60.40.790">
    <property type="match status" value="1"/>
</dbReference>
<dbReference type="InterPro" id="IPR008978">
    <property type="entry name" value="HSP20-like_chaperone"/>
</dbReference>
<dbReference type="PANTHER" id="PTHR45862">
    <property type="entry name" value="PROTEIN SGT1 HOMOLOG"/>
    <property type="match status" value="1"/>
</dbReference>
<reference evidence="5 6" key="1">
    <citation type="journal article" date="2019" name="Nat. Plants">
        <title>Stout camphor tree genome fills gaps in understanding of flowering plant genome evolution.</title>
        <authorList>
            <person name="Chaw S.M."/>
            <person name="Liu Y.C."/>
            <person name="Wu Y.W."/>
            <person name="Wang H.Y."/>
            <person name="Lin C.I."/>
            <person name="Wu C.S."/>
            <person name="Ke H.M."/>
            <person name="Chang L.Y."/>
            <person name="Hsu C.Y."/>
            <person name="Yang H.T."/>
            <person name="Sudianto E."/>
            <person name="Hsu M.H."/>
            <person name="Wu K.P."/>
            <person name="Wang L.N."/>
            <person name="Leebens-Mack J.H."/>
            <person name="Tsai I.J."/>
        </authorList>
    </citation>
    <scope>NUCLEOTIDE SEQUENCE [LARGE SCALE GENOMIC DNA]</scope>
    <source>
        <strain evidence="6">cv. Chaw 1501</strain>
        <tissue evidence="5">Young leaves</tissue>
    </source>
</reference>
<dbReference type="Proteomes" id="UP000283530">
    <property type="component" value="Unassembled WGS sequence"/>
</dbReference>
<dbReference type="EMBL" id="QPKB01000004">
    <property type="protein sequence ID" value="RWR82179.1"/>
    <property type="molecule type" value="Genomic_DNA"/>
</dbReference>
<feature type="domain" description="CS" evidence="4">
    <location>
        <begin position="187"/>
        <end position="273"/>
    </location>
</feature>
<gene>
    <name evidence="5" type="ORF">CKAN_01089100</name>
</gene>
<feature type="compositionally biased region" description="Polar residues" evidence="2">
    <location>
        <begin position="148"/>
        <end position="166"/>
    </location>
</feature>
<dbReference type="AlphaFoldDB" id="A0A3S4NVI9"/>
<evidence type="ECO:0000313" key="5">
    <source>
        <dbReference type="EMBL" id="RWR82179.1"/>
    </source>
</evidence>
<dbReference type="PROSITE" id="PS51203">
    <property type="entry name" value="CS"/>
    <property type="match status" value="1"/>
</dbReference>
<dbReference type="SMART" id="SM00028">
    <property type="entry name" value="TPR"/>
    <property type="match status" value="3"/>
</dbReference>
<dbReference type="Pfam" id="PF13181">
    <property type="entry name" value="TPR_8"/>
    <property type="match status" value="1"/>
</dbReference>
<dbReference type="GO" id="GO:0051087">
    <property type="term" value="F:protein-folding chaperone binding"/>
    <property type="evidence" value="ECO:0007669"/>
    <property type="project" value="InterPro"/>
</dbReference>
<dbReference type="SUPFAM" id="SSF49764">
    <property type="entry name" value="HSP20-like chaperones"/>
    <property type="match status" value="1"/>
</dbReference>
<dbReference type="SUPFAM" id="SSF48452">
    <property type="entry name" value="TPR-like"/>
    <property type="match status" value="1"/>
</dbReference>
<dbReference type="PROSITE" id="PS51048">
    <property type="entry name" value="SGS"/>
    <property type="match status" value="1"/>
</dbReference>
<protein>
    <submittedName>
        <fullName evidence="5">CS domain-containing protein</fullName>
    </submittedName>
</protein>
<proteinExistence type="inferred from homology"/>
<dbReference type="Gene3D" id="1.25.40.10">
    <property type="entry name" value="Tetratricopeptide repeat domain"/>
    <property type="match status" value="1"/>
</dbReference>
<dbReference type="InterPro" id="IPR007699">
    <property type="entry name" value="SGS_dom"/>
</dbReference>
<sequence>MEEWLSFSVYRNYELRIAFMASLDLEKSAKEAFVDDNFDLAIDLYTQAIEMEPKNAVLFADRSQAKIKLCNYTDAAADANRAIELDPSMSKAYFRKGTACMKLGAYRTAKAAFETGAALVPGDSRFAKLINECDKYIAEEMTHAKKTSTLDASPNTLTSSVGSHSSDAVAVKDTKQVQSTSQQASDKPKHRHEYYQKPDEVVVTIFAKGAQSKNVSVEFGEQILSVSISEDAYHFQPRLFGKIIPEKCRYVALSTKIEIRLAKAESINWTSLEFIKENLVLQKPNVQLGSQRPRYPSSKSRAIDWDKLVAEVKEEEKTEKLDGDAGVNKAFQDIYKGADDEARRAMTKSFLESNGTVLSMNWKEVGAKKVDCSAPDGMEMKKWED</sequence>
<dbReference type="CDD" id="cd06466">
    <property type="entry name" value="p23_CS_SGT1_like"/>
    <property type="match status" value="1"/>
</dbReference>
<dbReference type="InterPro" id="IPR007052">
    <property type="entry name" value="CS_dom"/>
</dbReference>
<dbReference type="Pfam" id="PF04969">
    <property type="entry name" value="CS"/>
    <property type="match status" value="1"/>
</dbReference>
<dbReference type="STRING" id="337451.A0A3S4NVI9"/>